<accession>W6UKY6</accession>
<dbReference type="KEGG" id="egl:EGR_06428"/>
<name>W6UKY6_ECHGR</name>
<keyword evidence="2" id="KW-1185">Reference proteome</keyword>
<comment type="caution">
    <text evidence="1">The sequence shown here is derived from an EMBL/GenBank/DDBJ whole genome shotgun (WGS) entry which is preliminary data.</text>
</comment>
<gene>
    <name evidence="1" type="ORF">EGR_06428</name>
</gene>
<evidence type="ECO:0000313" key="1">
    <source>
        <dbReference type="EMBL" id="EUB58757.1"/>
    </source>
</evidence>
<dbReference type="AlphaFoldDB" id="W6UKY6"/>
<dbReference type="EMBL" id="APAU02000056">
    <property type="protein sequence ID" value="EUB58757.1"/>
    <property type="molecule type" value="Genomic_DNA"/>
</dbReference>
<reference evidence="1 2" key="1">
    <citation type="journal article" date="2013" name="Nat. Genet.">
        <title>The genome of the hydatid tapeworm Echinococcus granulosus.</title>
        <authorList>
            <person name="Zheng H."/>
            <person name="Zhang W."/>
            <person name="Zhang L."/>
            <person name="Zhang Z."/>
            <person name="Li J."/>
            <person name="Lu G."/>
            <person name="Zhu Y."/>
            <person name="Wang Y."/>
            <person name="Huang Y."/>
            <person name="Liu J."/>
            <person name="Kang H."/>
            <person name="Chen J."/>
            <person name="Wang L."/>
            <person name="Chen A."/>
            <person name="Yu S."/>
            <person name="Gao Z."/>
            <person name="Jin L."/>
            <person name="Gu W."/>
            <person name="Wang Z."/>
            <person name="Zhao L."/>
            <person name="Shi B."/>
            <person name="Wen H."/>
            <person name="Lin R."/>
            <person name="Jones M.K."/>
            <person name="Brejova B."/>
            <person name="Vinar T."/>
            <person name="Zhao G."/>
            <person name="McManus D.P."/>
            <person name="Chen Z."/>
            <person name="Zhou Y."/>
            <person name="Wang S."/>
        </authorList>
    </citation>
    <scope>NUCLEOTIDE SEQUENCE [LARGE SCALE GENOMIC DNA]</scope>
</reference>
<evidence type="ECO:0000313" key="2">
    <source>
        <dbReference type="Proteomes" id="UP000019149"/>
    </source>
</evidence>
<dbReference type="GeneID" id="36342143"/>
<proteinExistence type="predicted"/>
<dbReference type="RefSeq" id="XP_024349953.1">
    <property type="nucleotide sequence ID" value="XM_024495677.1"/>
</dbReference>
<dbReference type="Proteomes" id="UP000019149">
    <property type="component" value="Unassembled WGS sequence"/>
</dbReference>
<protein>
    <submittedName>
        <fullName evidence="1">Uncharacterized protein</fullName>
    </submittedName>
</protein>
<sequence>MYLSHYFINHNTFQYFADFSHNEIFTPPRRLNDHHVQCPVSSAPHDDDSTRSTEKLRVLLRNISVDPRLQPLNPFPSRALRFFYAAFT</sequence>
<organism evidence="1 2">
    <name type="scientific">Echinococcus granulosus</name>
    <name type="common">Hydatid tapeworm</name>
    <dbReference type="NCBI Taxonomy" id="6210"/>
    <lineage>
        <taxon>Eukaryota</taxon>
        <taxon>Metazoa</taxon>
        <taxon>Spiralia</taxon>
        <taxon>Lophotrochozoa</taxon>
        <taxon>Platyhelminthes</taxon>
        <taxon>Cestoda</taxon>
        <taxon>Eucestoda</taxon>
        <taxon>Cyclophyllidea</taxon>
        <taxon>Taeniidae</taxon>
        <taxon>Echinococcus</taxon>
        <taxon>Echinococcus granulosus group</taxon>
    </lineage>
</organism>
<dbReference type="CTD" id="36342143"/>